<evidence type="ECO:0000313" key="4">
    <source>
        <dbReference type="EMBL" id="NRN65047.1"/>
    </source>
</evidence>
<dbReference type="Pfam" id="PF00583">
    <property type="entry name" value="Acetyltransf_1"/>
    <property type="match status" value="1"/>
</dbReference>
<keyword evidence="1" id="KW-0808">Transferase</keyword>
<reference evidence="4 5" key="1">
    <citation type="submission" date="2020-01" db="EMBL/GenBank/DDBJ databases">
        <title>Kibdelosporangium persica a novel Actinomycetes from a hot desert in Iran.</title>
        <authorList>
            <person name="Safaei N."/>
            <person name="Zaburannyi N."/>
            <person name="Mueller R."/>
            <person name="Wink J."/>
        </authorList>
    </citation>
    <scope>NUCLEOTIDE SEQUENCE [LARGE SCALE GENOMIC DNA]</scope>
    <source>
        <strain evidence="4 5">4NS15</strain>
    </source>
</reference>
<dbReference type="InterPro" id="IPR016181">
    <property type="entry name" value="Acyl_CoA_acyltransferase"/>
</dbReference>
<organism evidence="4 5">
    <name type="scientific">Kibdelosporangium persicum</name>
    <dbReference type="NCBI Taxonomy" id="2698649"/>
    <lineage>
        <taxon>Bacteria</taxon>
        <taxon>Bacillati</taxon>
        <taxon>Actinomycetota</taxon>
        <taxon>Actinomycetes</taxon>
        <taxon>Pseudonocardiales</taxon>
        <taxon>Pseudonocardiaceae</taxon>
        <taxon>Kibdelosporangium</taxon>
    </lineage>
</organism>
<gene>
    <name evidence="4" type="ORF">GC106_22570</name>
</gene>
<dbReference type="InterPro" id="IPR050832">
    <property type="entry name" value="Bact_Acetyltransf"/>
</dbReference>
<dbReference type="Gene3D" id="3.40.630.30">
    <property type="match status" value="1"/>
</dbReference>
<comment type="caution">
    <text evidence="4">The sequence shown here is derived from an EMBL/GenBank/DDBJ whole genome shotgun (WGS) entry which is preliminary data.</text>
</comment>
<dbReference type="PANTHER" id="PTHR43877:SF1">
    <property type="entry name" value="ACETYLTRANSFERASE"/>
    <property type="match status" value="1"/>
</dbReference>
<sequence length="175" mass="19389">MRLAVIDDVPGIGALMRASATELFPLFYTEHQAASAVTYLTEPDITLIEDGTYYVHEADGEIVACGGWSKRNKLYTGSGARDDDGRLLDPGTEPARVRAMFVRKDWTRRGLARTILDKCAQAAYAQGFRSLSLMATLPGVPLYRAYGFAETRRTWVPLPDGVELEGVEMTYELHP</sequence>
<proteinExistence type="predicted"/>
<dbReference type="SUPFAM" id="SSF55729">
    <property type="entry name" value="Acyl-CoA N-acyltransferases (Nat)"/>
    <property type="match status" value="1"/>
</dbReference>
<dbReference type="CDD" id="cd04301">
    <property type="entry name" value="NAT_SF"/>
    <property type="match status" value="1"/>
</dbReference>
<accession>A0ABX2F1E4</accession>
<evidence type="ECO:0000256" key="1">
    <source>
        <dbReference type="ARBA" id="ARBA00022679"/>
    </source>
</evidence>
<evidence type="ECO:0000313" key="5">
    <source>
        <dbReference type="Proteomes" id="UP000763557"/>
    </source>
</evidence>
<dbReference type="PROSITE" id="PS51186">
    <property type="entry name" value="GNAT"/>
    <property type="match status" value="1"/>
</dbReference>
<feature type="domain" description="N-acetyltransferase" evidence="3">
    <location>
        <begin position="1"/>
        <end position="174"/>
    </location>
</feature>
<keyword evidence="2" id="KW-0012">Acyltransferase</keyword>
<protein>
    <submittedName>
        <fullName evidence="4">N-acetyltransferase</fullName>
    </submittedName>
</protein>
<dbReference type="PANTHER" id="PTHR43877">
    <property type="entry name" value="AMINOALKYLPHOSPHONATE N-ACETYLTRANSFERASE-RELATED-RELATED"/>
    <property type="match status" value="1"/>
</dbReference>
<keyword evidence="5" id="KW-1185">Reference proteome</keyword>
<evidence type="ECO:0000256" key="2">
    <source>
        <dbReference type="ARBA" id="ARBA00023315"/>
    </source>
</evidence>
<dbReference type="Proteomes" id="UP000763557">
    <property type="component" value="Unassembled WGS sequence"/>
</dbReference>
<evidence type="ECO:0000259" key="3">
    <source>
        <dbReference type="PROSITE" id="PS51186"/>
    </source>
</evidence>
<dbReference type="EMBL" id="JAAATY010000005">
    <property type="protein sequence ID" value="NRN65047.1"/>
    <property type="molecule type" value="Genomic_DNA"/>
</dbReference>
<name>A0ABX2F1E4_9PSEU</name>
<dbReference type="RefSeq" id="WP_312872601.1">
    <property type="nucleotide sequence ID" value="NZ_CBCSGW010000104.1"/>
</dbReference>
<dbReference type="InterPro" id="IPR000182">
    <property type="entry name" value="GNAT_dom"/>
</dbReference>